<evidence type="ECO:0000313" key="3">
    <source>
        <dbReference type="Proteomes" id="UP000630142"/>
    </source>
</evidence>
<dbReference type="Proteomes" id="UP000630142">
    <property type="component" value="Unassembled WGS sequence"/>
</dbReference>
<dbReference type="AlphaFoldDB" id="A0A8J3E0D2"/>
<feature type="compositionally biased region" description="Basic and acidic residues" evidence="1">
    <location>
        <begin position="1"/>
        <end position="15"/>
    </location>
</feature>
<dbReference type="PANTHER" id="PTHR43857">
    <property type="entry name" value="BLR7761 PROTEIN"/>
    <property type="match status" value="1"/>
</dbReference>
<comment type="caution">
    <text evidence="2">The sequence shown here is derived from an EMBL/GenBank/DDBJ whole genome shotgun (WGS) entry which is preliminary data.</text>
</comment>
<reference evidence="2" key="1">
    <citation type="journal article" date="2014" name="Int. J. Syst. Evol. Microbiol.">
        <title>Complete genome sequence of Corynebacterium casei LMG S-19264T (=DSM 44701T), isolated from a smear-ripened cheese.</title>
        <authorList>
            <consortium name="US DOE Joint Genome Institute (JGI-PGF)"/>
            <person name="Walter F."/>
            <person name="Albersmeier A."/>
            <person name="Kalinowski J."/>
            <person name="Ruckert C."/>
        </authorList>
    </citation>
    <scope>NUCLEOTIDE SEQUENCE</scope>
    <source>
        <strain evidence="2">KCTC 42249</strain>
    </source>
</reference>
<keyword evidence="3" id="KW-1185">Reference proteome</keyword>
<evidence type="ECO:0000256" key="1">
    <source>
        <dbReference type="SAM" id="MobiDB-lite"/>
    </source>
</evidence>
<proteinExistence type="predicted"/>
<dbReference type="Gene3D" id="3.30.1330.40">
    <property type="entry name" value="RutC-like"/>
    <property type="match status" value="1"/>
</dbReference>
<dbReference type="InterPro" id="IPR006175">
    <property type="entry name" value="YjgF/YER057c/UK114"/>
</dbReference>
<dbReference type="Pfam" id="PF01042">
    <property type="entry name" value="Ribonuc_L-PSP"/>
    <property type="match status" value="1"/>
</dbReference>
<gene>
    <name evidence="2" type="ORF">GCM10016234_36690</name>
</gene>
<sequence length="148" mass="16113">MEKDMSVTDLSERPKASPNRILQPEGWERPRGYSNGIEARGRIVFVGGQIGWTGQCKFEAHDLAGQVRQTLENIVAILGEAGAGPEHITTMTWYVLDRKDYSASLKEIGAAYKAVIGRNFPAMAVVQVSGLVEDEALVEIQATAVVPD</sequence>
<dbReference type="CDD" id="cd00448">
    <property type="entry name" value="YjgF_YER057c_UK114_family"/>
    <property type="match status" value="1"/>
</dbReference>
<organism evidence="2 3">
    <name type="scientific">Tianweitania populi</name>
    <dbReference type="NCBI Taxonomy" id="1607949"/>
    <lineage>
        <taxon>Bacteria</taxon>
        <taxon>Pseudomonadati</taxon>
        <taxon>Pseudomonadota</taxon>
        <taxon>Alphaproteobacteria</taxon>
        <taxon>Hyphomicrobiales</taxon>
        <taxon>Phyllobacteriaceae</taxon>
        <taxon>Tianweitania</taxon>
    </lineage>
</organism>
<evidence type="ECO:0000313" key="2">
    <source>
        <dbReference type="EMBL" id="GHD22338.1"/>
    </source>
</evidence>
<reference evidence="2" key="2">
    <citation type="submission" date="2020-09" db="EMBL/GenBank/DDBJ databases">
        <authorList>
            <person name="Sun Q."/>
            <person name="Kim S."/>
        </authorList>
    </citation>
    <scope>NUCLEOTIDE SEQUENCE</scope>
    <source>
        <strain evidence="2">KCTC 42249</strain>
    </source>
</reference>
<dbReference type="PANTHER" id="PTHR43857:SF1">
    <property type="entry name" value="YJGH FAMILY PROTEIN"/>
    <property type="match status" value="1"/>
</dbReference>
<dbReference type="EMBL" id="BMZQ01000004">
    <property type="protein sequence ID" value="GHD22338.1"/>
    <property type="molecule type" value="Genomic_DNA"/>
</dbReference>
<dbReference type="InterPro" id="IPR035959">
    <property type="entry name" value="RutC-like_sf"/>
</dbReference>
<accession>A0A8J3E0D2</accession>
<protein>
    <submittedName>
        <fullName evidence="2">Enamine deaminase RidA</fullName>
    </submittedName>
</protein>
<name>A0A8J3E0D2_9HYPH</name>
<feature type="region of interest" description="Disordered" evidence="1">
    <location>
        <begin position="1"/>
        <end position="28"/>
    </location>
</feature>
<dbReference type="SUPFAM" id="SSF55298">
    <property type="entry name" value="YjgF-like"/>
    <property type="match status" value="1"/>
</dbReference>